<reference evidence="6" key="1">
    <citation type="journal article" date="2012" name="Mol. Plant Microbe Interact.">
        <title>A highly conserved effector in Fusarium oxysporum is required for full virulence on Arabidopsis.</title>
        <authorList>
            <person name="Thatcher L.F."/>
            <person name="Gardiner D.M."/>
            <person name="Kazan K."/>
            <person name="Manners J."/>
        </authorList>
    </citation>
    <scope>NUCLEOTIDE SEQUENCE [LARGE SCALE GENOMIC DNA]</scope>
    <source>
        <strain evidence="6">Fo5176</strain>
    </source>
</reference>
<evidence type="ECO:0000256" key="3">
    <source>
        <dbReference type="ARBA" id="ARBA00022833"/>
    </source>
</evidence>
<comment type="caution">
    <text evidence="6">The sequence shown here is derived from an EMBL/GenBank/DDBJ whole genome shotgun (WGS) entry which is preliminary data.</text>
</comment>
<dbReference type="PANTHER" id="PTHR33337">
    <property type="entry name" value="GFA DOMAIN-CONTAINING PROTEIN"/>
    <property type="match status" value="1"/>
</dbReference>
<dbReference type="InterPro" id="IPR006913">
    <property type="entry name" value="CENP-V/GFA"/>
</dbReference>
<dbReference type="PANTHER" id="PTHR33337:SF8">
    <property type="entry name" value="CENP-V_GFA DOMAIN-CONTAINING PROTEIN"/>
    <property type="match status" value="1"/>
</dbReference>
<accession>F9FNG4</accession>
<keyword evidence="4" id="KW-0456">Lyase</keyword>
<keyword evidence="3" id="KW-0862">Zinc</keyword>
<name>F9FNG4_FUSOF</name>
<feature type="domain" description="CENP-V/GFA" evidence="5">
    <location>
        <begin position="20"/>
        <end position="117"/>
    </location>
</feature>
<dbReference type="SUPFAM" id="SSF51316">
    <property type="entry name" value="Mss4-like"/>
    <property type="match status" value="1"/>
</dbReference>
<proteinExistence type="inferred from homology"/>
<dbReference type="AlphaFoldDB" id="F9FNG4"/>
<evidence type="ECO:0000259" key="5">
    <source>
        <dbReference type="Pfam" id="PF04828"/>
    </source>
</evidence>
<protein>
    <recommendedName>
        <fullName evidence="5">CENP-V/GFA domain-containing protein</fullName>
    </recommendedName>
</protein>
<keyword evidence="2" id="KW-0479">Metal-binding</keyword>
<evidence type="ECO:0000256" key="2">
    <source>
        <dbReference type="ARBA" id="ARBA00022723"/>
    </source>
</evidence>
<dbReference type="STRING" id="660025.F9FNG4"/>
<dbReference type="Gene3D" id="3.90.1590.10">
    <property type="entry name" value="glutathione-dependent formaldehyde- activating enzyme (gfa)"/>
    <property type="match status" value="1"/>
</dbReference>
<dbReference type="OrthoDB" id="428768at2759"/>
<sequence>MAGQQRKKQQQHAIAVLCNFLFDCRKITASMFTSGFVILDTHLKHVRGEENLRQFGQSQTIEQKGNVMTNFFCSTCGSLMYRRGVGFPGASILRIGTVDDFKLGETALRPTIEQYVKHRVDWIKDIEDMVQIEGQASVEEIVEQASV</sequence>
<dbReference type="GO" id="GO:0016846">
    <property type="term" value="F:carbon-sulfur lyase activity"/>
    <property type="evidence" value="ECO:0007669"/>
    <property type="project" value="InterPro"/>
</dbReference>
<dbReference type="InterPro" id="IPR011057">
    <property type="entry name" value="Mss4-like_sf"/>
</dbReference>
<evidence type="ECO:0000256" key="1">
    <source>
        <dbReference type="ARBA" id="ARBA00005495"/>
    </source>
</evidence>
<gene>
    <name evidence="6" type="ORF">FOXB_07944</name>
</gene>
<evidence type="ECO:0000256" key="4">
    <source>
        <dbReference type="ARBA" id="ARBA00023239"/>
    </source>
</evidence>
<evidence type="ECO:0000313" key="6">
    <source>
        <dbReference type="EMBL" id="EGU81542.1"/>
    </source>
</evidence>
<organism evidence="6">
    <name type="scientific">Fusarium oxysporum (strain Fo5176)</name>
    <name type="common">Fusarium vascular wilt</name>
    <dbReference type="NCBI Taxonomy" id="660025"/>
    <lineage>
        <taxon>Eukaryota</taxon>
        <taxon>Fungi</taxon>
        <taxon>Dikarya</taxon>
        <taxon>Ascomycota</taxon>
        <taxon>Pezizomycotina</taxon>
        <taxon>Sordariomycetes</taxon>
        <taxon>Hypocreomycetidae</taxon>
        <taxon>Hypocreales</taxon>
        <taxon>Nectriaceae</taxon>
        <taxon>Fusarium</taxon>
        <taxon>Fusarium oxysporum species complex</taxon>
    </lineage>
</organism>
<dbReference type="EMBL" id="AFQF01002399">
    <property type="protein sequence ID" value="EGU81542.1"/>
    <property type="molecule type" value="Genomic_DNA"/>
</dbReference>
<dbReference type="GO" id="GO:0046872">
    <property type="term" value="F:metal ion binding"/>
    <property type="evidence" value="ECO:0007669"/>
    <property type="project" value="UniProtKB-KW"/>
</dbReference>
<dbReference type="Pfam" id="PF04828">
    <property type="entry name" value="GFA"/>
    <property type="match status" value="1"/>
</dbReference>
<comment type="similarity">
    <text evidence="1">Belongs to the Gfa family.</text>
</comment>